<reference evidence="3" key="1">
    <citation type="submission" date="2021-01" db="EMBL/GenBank/DDBJ databases">
        <authorList>
            <person name="Li R."/>
            <person name="Bekaert M."/>
        </authorList>
    </citation>
    <scope>NUCLEOTIDE SEQUENCE</scope>
    <source>
        <strain evidence="3">Farmed</strain>
    </source>
</reference>
<dbReference type="Proteomes" id="UP000597762">
    <property type="component" value="Unassembled WGS sequence"/>
</dbReference>
<keyword evidence="2" id="KW-1133">Transmembrane helix</keyword>
<feature type="region of interest" description="Disordered" evidence="1">
    <location>
        <begin position="1"/>
        <end position="22"/>
    </location>
</feature>
<dbReference type="AlphaFoldDB" id="A0A812C420"/>
<evidence type="ECO:0000313" key="4">
    <source>
        <dbReference type="Proteomes" id="UP000597762"/>
    </source>
</evidence>
<gene>
    <name evidence="3" type="ORF">SPHA_27381</name>
</gene>
<organism evidence="3 4">
    <name type="scientific">Acanthosepion pharaonis</name>
    <name type="common">Pharaoh cuttlefish</name>
    <name type="synonym">Sepia pharaonis</name>
    <dbReference type="NCBI Taxonomy" id="158019"/>
    <lineage>
        <taxon>Eukaryota</taxon>
        <taxon>Metazoa</taxon>
        <taxon>Spiralia</taxon>
        <taxon>Lophotrochozoa</taxon>
        <taxon>Mollusca</taxon>
        <taxon>Cephalopoda</taxon>
        <taxon>Coleoidea</taxon>
        <taxon>Decapodiformes</taxon>
        <taxon>Sepiida</taxon>
        <taxon>Sepiina</taxon>
        <taxon>Sepiidae</taxon>
        <taxon>Acanthosepion</taxon>
    </lineage>
</organism>
<keyword evidence="4" id="KW-1185">Reference proteome</keyword>
<feature type="transmembrane region" description="Helical" evidence="2">
    <location>
        <begin position="92"/>
        <end position="115"/>
    </location>
</feature>
<dbReference type="EMBL" id="CAHIKZ030001057">
    <property type="protein sequence ID" value="CAE1251023.1"/>
    <property type="molecule type" value="Genomic_DNA"/>
</dbReference>
<evidence type="ECO:0000313" key="3">
    <source>
        <dbReference type="EMBL" id="CAE1251023.1"/>
    </source>
</evidence>
<accession>A0A812C420</accession>
<evidence type="ECO:0000256" key="2">
    <source>
        <dbReference type="SAM" id="Phobius"/>
    </source>
</evidence>
<sequence length="226" mass="25285">MSRPATSRSTADKDKTLKPSEISSGRARMSENLAALGSVSDADCHFGFSLPVSFLQSNLEFVLPKCFSRKPTFSPELFNCLSPVFIKKIKPFFFLFFLLPSPVLPLPLLLLPTFFSHTPPSSPLSFPPKTIPPLFSLSTPSSHSMTFHSFSLRFYLHFLRIVAFSFILCHSGADYSLQQFSPPTDIISLFITNADHSCRPSYSFSYVSLVTRLVKKLVCKQLCLVL</sequence>
<comment type="caution">
    <text evidence="3">The sequence shown here is derived from an EMBL/GenBank/DDBJ whole genome shotgun (WGS) entry which is preliminary data.</text>
</comment>
<protein>
    <submittedName>
        <fullName evidence="3">Uncharacterized protein</fullName>
    </submittedName>
</protein>
<proteinExistence type="predicted"/>
<keyword evidence="2" id="KW-0472">Membrane</keyword>
<name>A0A812C420_ACAPH</name>
<evidence type="ECO:0000256" key="1">
    <source>
        <dbReference type="SAM" id="MobiDB-lite"/>
    </source>
</evidence>
<keyword evidence="2" id="KW-0812">Transmembrane</keyword>